<dbReference type="Proteomes" id="UP000265520">
    <property type="component" value="Unassembled WGS sequence"/>
</dbReference>
<proteinExistence type="predicted"/>
<feature type="non-terminal residue" evidence="2">
    <location>
        <position position="1"/>
    </location>
</feature>
<organism evidence="2 3">
    <name type="scientific">Trifolium medium</name>
    <dbReference type="NCBI Taxonomy" id="97028"/>
    <lineage>
        <taxon>Eukaryota</taxon>
        <taxon>Viridiplantae</taxon>
        <taxon>Streptophyta</taxon>
        <taxon>Embryophyta</taxon>
        <taxon>Tracheophyta</taxon>
        <taxon>Spermatophyta</taxon>
        <taxon>Magnoliopsida</taxon>
        <taxon>eudicotyledons</taxon>
        <taxon>Gunneridae</taxon>
        <taxon>Pentapetalae</taxon>
        <taxon>rosids</taxon>
        <taxon>fabids</taxon>
        <taxon>Fabales</taxon>
        <taxon>Fabaceae</taxon>
        <taxon>Papilionoideae</taxon>
        <taxon>50 kb inversion clade</taxon>
        <taxon>NPAAA clade</taxon>
        <taxon>Hologalegina</taxon>
        <taxon>IRL clade</taxon>
        <taxon>Trifolieae</taxon>
        <taxon>Trifolium</taxon>
    </lineage>
</organism>
<name>A0A392UQ75_9FABA</name>
<evidence type="ECO:0000313" key="2">
    <source>
        <dbReference type="EMBL" id="MCI74616.1"/>
    </source>
</evidence>
<keyword evidence="3" id="KW-1185">Reference proteome</keyword>
<evidence type="ECO:0000313" key="3">
    <source>
        <dbReference type="Proteomes" id="UP000265520"/>
    </source>
</evidence>
<feature type="compositionally biased region" description="Low complexity" evidence="1">
    <location>
        <begin position="50"/>
        <end position="65"/>
    </location>
</feature>
<feature type="non-terminal residue" evidence="2">
    <location>
        <position position="65"/>
    </location>
</feature>
<dbReference type="AlphaFoldDB" id="A0A392UQ75"/>
<accession>A0A392UQ75</accession>
<sequence length="65" mass="6592">QCSSSSPRSAAAAAADYSITKDKCTIQVLDKSNVPSSGALVSYGNESSHHVATAVSSHSSANSHQ</sequence>
<dbReference type="GO" id="GO:0016301">
    <property type="term" value="F:kinase activity"/>
    <property type="evidence" value="ECO:0007669"/>
    <property type="project" value="UniProtKB-KW"/>
</dbReference>
<comment type="caution">
    <text evidence="2">The sequence shown here is derived from an EMBL/GenBank/DDBJ whole genome shotgun (WGS) entry which is preliminary data.</text>
</comment>
<protein>
    <submittedName>
        <fullName evidence="2">Serine/threonine-protein kinase Nek2-like</fullName>
    </submittedName>
</protein>
<evidence type="ECO:0000256" key="1">
    <source>
        <dbReference type="SAM" id="MobiDB-lite"/>
    </source>
</evidence>
<dbReference type="EMBL" id="LXQA010864421">
    <property type="protein sequence ID" value="MCI74616.1"/>
    <property type="molecule type" value="Genomic_DNA"/>
</dbReference>
<keyword evidence="2" id="KW-0418">Kinase</keyword>
<reference evidence="2 3" key="1">
    <citation type="journal article" date="2018" name="Front. Plant Sci.">
        <title>Red Clover (Trifolium pratense) and Zigzag Clover (T. medium) - A Picture of Genomic Similarities and Differences.</title>
        <authorList>
            <person name="Dluhosova J."/>
            <person name="Istvanek J."/>
            <person name="Nedelnik J."/>
            <person name="Repkova J."/>
        </authorList>
    </citation>
    <scope>NUCLEOTIDE SEQUENCE [LARGE SCALE GENOMIC DNA]</scope>
    <source>
        <strain evidence="3">cv. 10/8</strain>
        <tissue evidence="2">Leaf</tissue>
    </source>
</reference>
<keyword evidence="2" id="KW-0808">Transferase</keyword>
<feature type="region of interest" description="Disordered" evidence="1">
    <location>
        <begin position="40"/>
        <end position="65"/>
    </location>
</feature>